<dbReference type="PANTHER" id="PTHR15549">
    <property type="entry name" value="PAIRED IMMUNOGLOBULIN-LIKE TYPE 2 RECEPTOR"/>
    <property type="match status" value="1"/>
</dbReference>
<dbReference type="InterPro" id="IPR051694">
    <property type="entry name" value="Immunoregulatory_rcpt-like"/>
</dbReference>
<dbReference type="GO" id="GO:0016020">
    <property type="term" value="C:membrane"/>
    <property type="evidence" value="ECO:0007669"/>
    <property type="project" value="UniProtKB-SubCell"/>
</dbReference>
<evidence type="ECO:0000256" key="1">
    <source>
        <dbReference type="ARBA" id="ARBA00004167"/>
    </source>
</evidence>
<dbReference type="GO" id="GO:0071944">
    <property type="term" value="C:cell periphery"/>
    <property type="evidence" value="ECO:0007669"/>
    <property type="project" value="UniProtKB-ARBA"/>
</dbReference>
<feature type="region of interest" description="Disordered" evidence="5">
    <location>
        <begin position="668"/>
        <end position="713"/>
    </location>
</feature>
<evidence type="ECO:0000256" key="6">
    <source>
        <dbReference type="SAM" id="Phobius"/>
    </source>
</evidence>
<comment type="caution">
    <text evidence="7">The sequence shown here is derived from an EMBL/GenBank/DDBJ whole genome shotgun (WGS) entry which is preliminary data.</text>
</comment>
<accession>A0A8H5LJI7</accession>
<feature type="compositionally biased region" description="Low complexity" evidence="5">
    <location>
        <begin position="523"/>
        <end position="533"/>
    </location>
</feature>
<reference evidence="7 8" key="1">
    <citation type="journal article" date="2020" name="ISME J.">
        <title>Uncovering the hidden diversity of litter-decomposition mechanisms in mushroom-forming fungi.</title>
        <authorList>
            <person name="Floudas D."/>
            <person name="Bentzer J."/>
            <person name="Ahren D."/>
            <person name="Johansson T."/>
            <person name="Persson P."/>
            <person name="Tunlid A."/>
        </authorList>
    </citation>
    <scope>NUCLEOTIDE SEQUENCE [LARGE SCALE GENOMIC DNA]</scope>
    <source>
        <strain evidence="7 8">CBS 146.42</strain>
    </source>
</reference>
<protein>
    <submittedName>
        <fullName evidence="7">Uncharacterized protein</fullName>
    </submittedName>
</protein>
<feature type="region of interest" description="Disordered" evidence="5">
    <location>
        <begin position="522"/>
        <end position="559"/>
    </location>
</feature>
<keyword evidence="2 6" id="KW-0812">Transmembrane</keyword>
<sequence length="713" mass="77530">MRPSARFKNITFDDTNPLFTYSVNGTADWTTNLPDPSLFSNRTLHWLFTNGTNDVGQIIFGFPKAARAMYYYRQRPSPSFSICIDDCSLNQTTIHEDLSESGGSLIHVIRFETPGIHQIVLSGSVKEFTTTKEGCEIAQEANFSLDKIDLEVLDNPATSSISSTPSPTPGLPSSAATTLAQTQTLASRSTSSNVGKIVGGVIGGIAGAVLCILTIWLWFHRRCQKQEQIKLERLQPFSSILPASQQMCASEMATTVPLAAPRFTTIISNGKQIVRPIEPQIQQAQSCRGTGTAPTESCRGTAPAPAQSCRGAATTLVESAVDGGPVNDSACSDVEQMMPPQYEQVFGGSAENQDVEESRESLAEVHAMSSAQLFKNRTFDDSDPLFVYSVNGTASWVTNLPDPSLFFNNSLHWVFTDNKLGVGRIGFKFPEAARAAYYYCKRPAPSFNICIDDCSSYQMTVPEELSEDGDNLLYAIKWETPGIHEIILSGSVKDFNVTSGGSRIPQQANFCLDKIDLEVLDNPATTTSSSPTTGLPPSPTSSSQSQTPTPTPASHSSSNVGKIVGGVIGGMAGAILCILIIWLWFRRRHRIQEQTKRERLRPFSPIPQSSQHMDASEMANTAPLVVPRFTTIISNGKRIVRRIVPQIPQDTRMATVPGQFAVDAGPVNDSASSDVGQVMPPQYEQVFGGSAEDRDVPEESPTNGREARRKARR</sequence>
<comment type="subcellular location">
    <subcellularLocation>
        <location evidence="1">Membrane</location>
        <topology evidence="1">Single-pass membrane protein</topology>
    </subcellularLocation>
</comment>
<dbReference type="Proteomes" id="UP000559027">
    <property type="component" value="Unassembled WGS sequence"/>
</dbReference>
<evidence type="ECO:0000313" key="8">
    <source>
        <dbReference type="Proteomes" id="UP000559027"/>
    </source>
</evidence>
<keyword evidence="3 6" id="KW-1133">Transmembrane helix</keyword>
<feature type="transmembrane region" description="Helical" evidence="6">
    <location>
        <begin position="197"/>
        <end position="219"/>
    </location>
</feature>
<keyword evidence="4 6" id="KW-0472">Membrane</keyword>
<proteinExistence type="predicted"/>
<evidence type="ECO:0000256" key="4">
    <source>
        <dbReference type="ARBA" id="ARBA00023136"/>
    </source>
</evidence>
<evidence type="ECO:0000256" key="3">
    <source>
        <dbReference type="ARBA" id="ARBA00022989"/>
    </source>
</evidence>
<keyword evidence="8" id="KW-1185">Reference proteome</keyword>
<evidence type="ECO:0000256" key="2">
    <source>
        <dbReference type="ARBA" id="ARBA00022692"/>
    </source>
</evidence>
<organism evidence="7 8">
    <name type="scientific">Leucocoprinus leucothites</name>
    <dbReference type="NCBI Taxonomy" id="201217"/>
    <lineage>
        <taxon>Eukaryota</taxon>
        <taxon>Fungi</taxon>
        <taxon>Dikarya</taxon>
        <taxon>Basidiomycota</taxon>
        <taxon>Agaricomycotina</taxon>
        <taxon>Agaricomycetes</taxon>
        <taxon>Agaricomycetidae</taxon>
        <taxon>Agaricales</taxon>
        <taxon>Agaricineae</taxon>
        <taxon>Agaricaceae</taxon>
        <taxon>Leucocoprinus</taxon>
    </lineage>
</organism>
<gene>
    <name evidence="7" type="ORF">D9756_002910</name>
</gene>
<dbReference type="PANTHER" id="PTHR15549:SF33">
    <property type="entry name" value="MEMBRANE PROTEIN WSC4, PUTATIVE (AFU_ORTHOLOGUE AFUA_5G09020)-RELATED"/>
    <property type="match status" value="1"/>
</dbReference>
<dbReference type="EMBL" id="JAACJO010000004">
    <property type="protein sequence ID" value="KAF5359393.1"/>
    <property type="molecule type" value="Genomic_DNA"/>
</dbReference>
<feature type="transmembrane region" description="Helical" evidence="6">
    <location>
        <begin position="563"/>
        <end position="585"/>
    </location>
</feature>
<dbReference type="OrthoDB" id="10646018at2759"/>
<evidence type="ECO:0000256" key="5">
    <source>
        <dbReference type="SAM" id="MobiDB-lite"/>
    </source>
</evidence>
<dbReference type="AlphaFoldDB" id="A0A8H5LJI7"/>
<feature type="compositionally biased region" description="Low complexity" evidence="5">
    <location>
        <begin position="540"/>
        <end position="559"/>
    </location>
</feature>
<evidence type="ECO:0000313" key="7">
    <source>
        <dbReference type="EMBL" id="KAF5359393.1"/>
    </source>
</evidence>
<name>A0A8H5LJI7_9AGAR</name>